<name>A0A0K8MH99_9LACO</name>
<keyword evidence="7 8" id="KW-0472">Membrane</keyword>
<keyword evidence="4 8" id="KW-0812">Transmembrane</keyword>
<feature type="domain" description="ABC transmembrane type-1" evidence="9">
    <location>
        <begin position="20"/>
        <end position="217"/>
    </location>
</feature>
<keyword evidence="5" id="KW-0029">Amino-acid transport</keyword>
<keyword evidence="6 8" id="KW-1133">Transmembrane helix</keyword>
<dbReference type="EMBL" id="DF967986">
    <property type="protein sequence ID" value="GAO99264.1"/>
    <property type="molecule type" value="Genomic_DNA"/>
</dbReference>
<evidence type="ECO:0000256" key="8">
    <source>
        <dbReference type="RuleBase" id="RU363032"/>
    </source>
</evidence>
<evidence type="ECO:0000256" key="4">
    <source>
        <dbReference type="ARBA" id="ARBA00022692"/>
    </source>
</evidence>
<reference evidence="10 11" key="1">
    <citation type="journal article" date="2015" name="BMC Genomics">
        <title>Comparative genomics of Fructobacillus spp. and Leuconostoc spp. reveals niche-specific evolution of Fructobacillus spp.</title>
        <authorList>
            <person name="Endo A."/>
            <person name="Tanizawa Y."/>
            <person name="Tanaka N."/>
            <person name="Maeno S."/>
            <person name="Kumar H."/>
            <person name="Shiwa Y."/>
            <person name="Okada S."/>
            <person name="Yoshikawa H."/>
            <person name="Dicks L."/>
            <person name="Nakagawa J."/>
            <person name="Arita M."/>
        </authorList>
    </citation>
    <scope>NUCLEOTIDE SEQUENCE [LARGE SCALE GENOMIC DNA]</scope>
    <source>
        <strain evidence="10 11">JCM 12225</strain>
    </source>
</reference>
<evidence type="ECO:0000256" key="7">
    <source>
        <dbReference type="ARBA" id="ARBA00023136"/>
    </source>
</evidence>
<dbReference type="Pfam" id="PF00528">
    <property type="entry name" value="BPD_transp_1"/>
    <property type="match status" value="1"/>
</dbReference>
<evidence type="ECO:0000256" key="5">
    <source>
        <dbReference type="ARBA" id="ARBA00022970"/>
    </source>
</evidence>
<dbReference type="STRING" id="157463.GCA_001047075_00188"/>
<dbReference type="Gene3D" id="1.10.3720.10">
    <property type="entry name" value="MetI-like"/>
    <property type="match status" value="1"/>
</dbReference>
<keyword evidence="3" id="KW-1003">Cell membrane</keyword>
<keyword evidence="11" id="KW-1185">Reference proteome</keyword>
<feature type="transmembrane region" description="Helical" evidence="8">
    <location>
        <begin position="199"/>
        <end position="219"/>
    </location>
</feature>
<dbReference type="PROSITE" id="PS50928">
    <property type="entry name" value="ABC_TM1"/>
    <property type="match status" value="1"/>
</dbReference>
<evidence type="ECO:0000256" key="1">
    <source>
        <dbReference type="ARBA" id="ARBA00004651"/>
    </source>
</evidence>
<evidence type="ECO:0000313" key="10">
    <source>
        <dbReference type="EMBL" id="GAO99264.1"/>
    </source>
</evidence>
<feature type="transmembrane region" description="Helical" evidence="8">
    <location>
        <begin position="65"/>
        <end position="89"/>
    </location>
</feature>
<gene>
    <name evidence="10" type="ORF">FFIC_090910</name>
</gene>
<dbReference type="NCBIfam" id="TIGR01726">
    <property type="entry name" value="HEQRo_perm_3TM"/>
    <property type="match status" value="1"/>
</dbReference>
<sequence>MSDFIDLAVKYLPRLFSAAFHYTLPLTILSFFFGLIFAVTTAIIRVAKAPQNEWADAALKILKGVAATYVWFFRSTPMLVQLFIVFYGLPNAHIALFQSAWVSAITVFSLNTGAYASESIRASISSVSEAQKQAAESLGMTTTQVYLYVVLPQAARISIPPLSNSLISLLKDTSLASVITIVEMFYLSQQIAATNYKVLSMYILVAMVYAFFTSILSIGQHYLEKYTSRFAQ</sequence>
<dbReference type="InterPro" id="IPR035906">
    <property type="entry name" value="MetI-like_sf"/>
</dbReference>
<comment type="similarity">
    <text evidence="8">Belongs to the binding-protein-dependent transport system permease family.</text>
</comment>
<dbReference type="RefSeq" id="WP_061992686.1">
    <property type="nucleotide sequence ID" value="NZ_DF967986.1"/>
</dbReference>
<dbReference type="PANTHER" id="PTHR30614:SF0">
    <property type="entry name" value="L-CYSTINE TRANSPORT SYSTEM PERMEASE PROTEIN TCYL"/>
    <property type="match status" value="1"/>
</dbReference>
<organism evidence="10 11">
    <name type="scientific">Fructobacillus ficulneus</name>
    <dbReference type="NCBI Taxonomy" id="157463"/>
    <lineage>
        <taxon>Bacteria</taxon>
        <taxon>Bacillati</taxon>
        <taxon>Bacillota</taxon>
        <taxon>Bacilli</taxon>
        <taxon>Lactobacillales</taxon>
        <taxon>Lactobacillaceae</taxon>
        <taxon>Fructobacillus</taxon>
    </lineage>
</organism>
<evidence type="ECO:0000256" key="2">
    <source>
        <dbReference type="ARBA" id="ARBA00022448"/>
    </source>
</evidence>
<keyword evidence="2 8" id="KW-0813">Transport</keyword>
<feature type="transmembrane region" description="Helical" evidence="8">
    <location>
        <begin position="95"/>
        <end position="116"/>
    </location>
</feature>
<dbReference type="SUPFAM" id="SSF161098">
    <property type="entry name" value="MetI-like"/>
    <property type="match status" value="1"/>
</dbReference>
<dbReference type="InterPro" id="IPR010065">
    <property type="entry name" value="AA_ABC_transptr_permease_3TM"/>
</dbReference>
<dbReference type="InterPro" id="IPR000515">
    <property type="entry name" value="MetI-like"/>
</dbReference>
<proteinExistence type="inferred from homology"/>
<dbReference type="OrthoDB" id="9805999at2"/>
<evidence type="ECO:0000256" key="6">
    <source>
        <dbReference type="ARBA" id="ARBA00022989"/>
    </source>
</evidence>
<dbReference type="CDD" id="cd06261">
    <property type="entry name" value="TM_PBP2"/>
    <property type="match status" value="1"/>
</dbReference>
<dbReference type="PANTHER" id="PTHR30614">
    <property type="entry name" value="MEMBRANE COMPONENT OF AMINO ACID ABC TRANSPORTER"/>
    <property type="match status" value="1"/>
</dbReference>
<evidence type="ECO:0000256" key="3">
    <source>
        <dbReference type="ARBA" id="ARBA00022475"/>
    </source>
</evidence>
<dbReference type="AlphaFoldDB" id="A0A0K8MH99"/>
<dbReference type="GO" id="GO:0043190">
    <property type="term" value="C:ATP-binding cassette (ABC) transporter complex"/>
    <property type="evidence" value="ECO:0007669"/>
    <property type="project" value="InterPro"/>
</dbReference>
<accession>A0A0K8MH99</accession>
<evidence type="ECO:0000313" key="11">
    <source>
        <dbReference type="Proteomes" id="UP000253891"/>
    </source>
</evidence>
<dbReference type="Proteomes" id="UP000253891">
    <property type="component" value="Unassembled WGS sequence"/>
</dbReference>
<evidence type="ECO:0000259" key="9">
    <source>
        <dbReference type="PROSITE" id="PS50928"/>
    </source>
</evidence>
<dbReference type="InterPro" id="IPR043429">
    <property type="entry name" value="ArtM/GltK/GlnP/TcyL/YhdX-like"/>
</dbReference>
<comment type="subcellular location">
    <subcellularLocation>
        <location evidence="1 8">Cell membrane</location>
        <topology evidence="1 8">Multi-pass membrane protein</topology>
    </subcellularLocation>
</comment>
<protein>
    <submittedName>
        <fullName evidence="10">Amino acid ABC transporter permease</fullName>
    </submittedName>
</protein>
<dbReference type="GO" id="GO:0015184">
    <property type="term" value="F:L-cystine transmembrane transporter activity"/>
    <property type="evidence" value="ECO:0007669"/>
    <property type="project" value="TreeGrafter"/>
</dbReference>
<feature type="transmembrane region" description="Helical" evidence="8">
    <location>
        <begin position="20"/>
        <end position="44"/>
    </location>
</feature>